<proteinExistence type="predicted"/>
<comment type="caution">
    <text evidence="3">The sequence shown here is derived from an EMBL/GenBank/DDBJ whole genome shotgun (WGS) entry which is preliminary data.</text>
</comment>
<organism evidence="3 4">
    <name type="scientific">Jimgerdemannia flammicorona</name>
    <dbReference type="NCBI Taxonomy" id="994334"/>
    <lineage>
        <taxon>Eukaryota</taxon>
        <taxon>Fungi</taxon>
        <taxon>Fungi incertae sedis</taxon>
        <taxon>Mucoromycota</taxon>
        <taxon>Mucoromycotina</taxon>
        <taxon>Endogonomycetes</taxon>
        <taxon>Endogonales</taxon>
        <taxon>Endogonaceae</taxon>
        <taxon>Jimgerdemannia</taxon>
    </lineage>
</organism>
<dbReference type="EMBL" id="RBNJ01006923">
    <property type="protein sequence ID" value="RUS28241.1"/>
    <property type="molecule type" value="Genomic_DNA"/>
</dbReference>
<name>A0A433QF62_9FUNG</name>
<sequence>MFITFRLRILLLPFLRQQVRDSALQTDCPSYQYLAIFQLQTFMSLAKKKKNGFHTHDGHQRRPLSSNRLHRQKSAERFNHPTCRYIDPLFPSYSCPVNGTPHLPSIYELFQINCRECHSVAS</sequence>
<dbReference type="Proteomes" id="UP000274822">
    <property type="component" value="Unassembled WGS sequence"/>
</dbReference>
<protein>
    <submittedName>
        <fullName evidence="3">Uncharacterized protein</fullName>
    </submittedName>
</protein>
<evidence type="ECO:0000256" key="2">
    <source>
        <dbReference type="SAM" id="SignalP"/>
    </source>
</evidence>
<accession>A0A433QF62</accession>
<evidence type="ECO:0000313" key="3">
    <source>
        <dbReference type="EMBL" id="RUS28241.1"/>
    </source>
</evidence>
<keyword evidence="4" id="KW-1185">Reference proteome</keyword>
<feature type="region of interest" description="Disordered" evidence="1">
    <location>
        <begin position="52"/>
        <end position="71"/>
    </location>
</feature>
<feature type="signal peptide" evidence="2">
    <location>
        <begin position="1"/>
        <end position="21"/>
    </location>
</feature>
<keyword evidence="2" id="KW-0732">Signal</keyword>
<feature type="chain" id="PRO_5019090631" evidence="2">
    <location>
        <begin position="22"/>
        <end position="122"/>
    </location>
</feature>
<gene>
    <name evidence="3" type="ORF">BC938DRAFT_482118</name>
</gene>
<reference evidence="3 4" key="1">
    <citation type="journal article" date="2018" name="New Phytol.">
        <title>Phylogenomics of Endogonaceae and evolution of mycorrhizas within Mucoromycota.</title>
        <authorList>
            <person name="Chang Y."/>
            <person name="Desiro A."/>
            <person name="Na H."/>
            <person name="Sandor L."/>
            <person name="Lipzen A."/>
            <person name="Clum A."/>
            <person name="Barry K."/>
            <person name="Grigoriev I.V."/>
            <person name="Martin F.M."/>
            <person name="Stajich J.E."/>
            <person name="Smith M.E."/>
            <person name="Bonito G."/>
            <person name="Spatafora J.W."/>
        </authorList>
    </citation>
    <scope>NUCLEOTIDE SEQUENCE [LARGE SCALE GENOMIC DNA]</scope>
    <source>
        <strain evidence="3 4">AD002</strain>
    </source>
</reference>
<evidence type="ECO:0000313" key="4">
    <source>
        <dbReference type="Proteomes" id="UP000274822"/>
    </source>
</evidence>
<dbReference type="AlphaFoldDB" id="A0A433QF62"/>
<evidence type="ECO:0000256" key="1">
    <source>
        <dbReference type="SAM" id="MobiDB-lite"/>
    </source>
</evidence>